<gene>
    <name evidence="2" type="ORF">Ocin01_02121</name>
</gene>
<evidence type="ECO:0000313" key="2">
    <source>
        <dbReference type="EMBL" id="ODN04571.1"/>
    </source>
</evidence>
<feature type="compositionally biased region" description="Polar residues" evidence="1">
    <location>
        <begin position="80"/>
        <end position="107"/>
    </location>
</feature>
<dbReference type="STRING" id="48709.A0A1D2NH36"/>
<evidence type="ECO:0000313" key="3">
    <source>
        <dbReference type="Proteomes" id="UP000094527"/>
    </source>
</evidence>
<feature type="region of interest" description="Disordered" evidence="1">
    <location>
        <begin position="337"/>
        <end position="379"/>
    </location>
</feature>
<reference evidence="2 3" key="1">
    <citation type="journal article" date="2016" name="Genome Biol. Evol.">
        <title>Gene Family Evolution Reflects Adaptation to Soil Environmental Stressors in the Genome of the Collembolan Orchesella cincta.</title>
        <authorList>
            <person name="Faddeeva-Vakhrusheva A."/>
            <person name="Derks M.F."/>
            <person name="Anvar S.Y."/>
            <person name="Agamennone V."/>
            <person name="Suring W."/>
            <person name="Smit S."/>
            <person name="van Straalen N.M."/>
            <person name="Roelofs D."/>
        </authorList>
    </citation>
    <scope>NUCLEOTIDE SEQUENCE [LARGE SCALE GENOMIC DNA]</scope>
    <source>
        <tissue evidence="2">Mixed pool</tissue>
    </source>
</reference>
<protein>
    <submittedName>
        <fullName evidence="2">Uncharacterized protein</fullName>
    </submittedName>
</protein>
<feature type="compositionally biased region" description="Polar residues" evidence="1">
    <location>
        <begin position="426"/>
        <end position="443"/>
    </location>
</feature>
<dbReference type="AlphaFoldDB" id="A0A1D2NH36"/>
<proteinExistence type="predicted"/>
<feature type="compositionally biased region" description="Polar residues" evidence="1">
    <location>
        <begin position="191"/>
        <end position="209"/>
    </location>
</feature>
<sequence>MSETNNKTGDSGTSLVPQASTTTITSSTRQPSPTTPPPPTAATIDDDLYSASYTHLTDTSGYPEPTVPPSMNPYEEDFSPSYNYLSNNGDYPNAGQPLSSSTSNPAPVSQGAIGGNAPTGQGPNNQQSGVLRNEGLGGNGVPGMGGGIAGTPNASQFAGSNNTNQNGSGSNTNQFGGGSNTNQFGGGNNTVQSAGGSNTVQSGDGSNIIKTGGGNNANQNGGGSNPNQFGGGSNPNQFGGGSNTNQSGGGSNTNQSGGGSNTNQTGGTGNANQIGGIGDTNQIGGIANTNQIGDLSNTTQNGGANSNTQNGNVANINQNAGAANAFQNLDMNNANQNANAAGLGNPFRTLNDGQNNTGGAGAPNPVDTSGITASSDSKDDKEWISKFELFTLKFLNKIFRRTQIERKMKNAVKPSPACKKGIPPEQANQLHQPNNPQQGTSGAPSAGYDPQADGFSPAPETEPQQDDEADEAQTVSDLNAMLDQIAQEIPLISQQYVSLVTPLLSSLVELKGRDFRKTDNREIFRKVDDYQSLIKCDAHICLQSAPIVGQLHRRNQSRFFELAQVPKNPDKMLLNRE</sequence>
<feature type="compositionally biased region" description="Gly residues" evidence="1">
    <location>
        <begin position="135"/>
        <end position="149"/>
    </location>
</feature>
<feature type="region of interest" description="Disordered" evidence="1">
    <location>
        <begin position="409"/>
        <end position="472"/>
    </location>
</feature>
<organism evidence="2 3">
    <name type="scientific">Orchesella cincta</name>
    <name type="common">Springtail</name>
    <name type="synonym">Podura cincta</name>
    <dbReference type="NCBI Taxonomy" id="48709"/>
    <lineage>
        <taxon>Eukaryota</taxon>
        <taxon>Metazoa</taxon>
        <taxon>Ecdysozoa</taxon>
        <taxon>Arthropoda</taxon>
        <taxon>Hexapoda</taxon>
        <taxon>Collembola</taxon>
        <taxon>Entomobryomorpha</taxon>
        <taxon>Entomobryoidea</taxon>
        <taxon>Orchesellidae</taxon>
        <taxon>Orchesellinae</taxon>
        <taxon>Orchesella</taxon>
    </lineage>
</organism>
<feature type="non-terminal residue" evidence="2">
    <location>
        <position position="577"/>
    </location>
</feature>
<feature type="compositionally biased region" description="Low complexity" evidence="1">
    <location>
        <begin position="159"/>
        <end position="174"/>
    </location>
</feature>
<dbReference type="EMBL" id="LJIJ01000041">
    <property type="protein sequence ID" value="ODN04571.1"/>
    <property type="molecule type" value="Genomic_DNA"/>
</dbReference>
<feature type="compositionally biased region" description="Low complexity" evidence="1">
    <location>
        <begin position="17"/>
        <end position="32"/>
    </location>
</feature>
<dbReference type="Proteomes" id="UP000094527">
    <property type="component" value="Unassembled WGS sequence"/>
</dbReference>
<feature type="compositionally biased region" description="Gly residues" evidence="1">
    <location>
        <begin position="175"/>
        <end position="188"/>
    </location>
</feature>
<comment type="caution">
    <text evidence="2">The sequence shown here is derived from an EMBL/GenBank/DDBJ whole genome shotgun (WGS) entry which is preliminary data.</text>
</comment>
<feature type="compositionally biased region" description="Low complexity" evidence="1">
    <location>
        <begin position="261"/>
        <end position="274"/>
    </location>
</feature>
<feature type="region of interest" description="Disordered" evidence="1">
    <location>
        <begin position="1"/>
        <end position="276"/>
    </location>
</feature>
<name>A0A1D2NH36_ORCCI</name>
<evidence type="ECO:0000256" key="1">
    <source>
        <dbReference type="SAM" id="MobiDB-lite"/>
    </source>
</evidence>
<feature type="compositionally biased region" description="Polar residues" evidence="1">
    <location>
        <begin position="118"/>
        <end position="130"/>
    </location>
</feature>
<accession>A0A1D2NH36</accession>
<feature type="compositionally biased region" description="Polar residues" evidence="1">
    <location>
        <begin position="51"/>
        <end position="60"/>
    </location>
</feature>
<keyword evidence="3" id="KW-1185">Reference proteome</keyword>
<feature type="compositionally biased region" description="Polar residues" evidence="1">
    <location>
        <begin position="1"/>
        <end position="16"/>
    </location>
</feature>
<feature type="compositionally biased region" description="Gly residues" evidence="1">
    <location>
        <begin position="211"/>
        <end position="260"/>
    </location>
</feature>
<feature type="compositionally biased region" description="Polar residues" evidence="1">
    <location>
        <begin position="366"/>
        <end position="375"/>
    </location>
</feature>